<reference evidence="1 2" key="1">
    <citation type="journal article" date="2018" name="Sci. Rep.">
        <title>Genomic signatures of local adaptation to the degree of environmental predictability in rotifers.</title>
        <authorList>
            <person name="Franch-Gras L."/>
            <person name="Hahn C."/>
            <person name="Garcia-Roger E.M."/>
            <person name="Carmona M.J."/>
            <person name="Serra M."/>
            <person name="Gomez A."/>
        </authorList>
    </citation>
    <scope>NUCLEOTIDE SEQUENCE [LARGE SCALE GENOMIC DNA]</scope>
    <source>
        <strain evidence="1">HYR1</strain>
    </source>
</reference>
<dbReference type="Proteomes" id="UP000276133">
    <property type="component" value="Unassembled WGS sequence"/>
</dbReference>
<sequence length="142" mass="16580">MSLDFLDEEKPKMSLSTRVKKTVDQPKLSNAMENYYSPKKFKGPLISWNNSESWCEQEHFGQDDCSDYINKTSNGFQIINYDRRNIQSREDRIFMFEKIIYFFSSLCKENASLCQVAITNVTPHYYTSLGPNDSNEPVLYAN</sequence>
<name>A0A3M7SYL0_BRAPC</name>
<accession>A0A3M7SYL0</accession>
<evidence type="ECO:0000313" key="2">
    <source>
        <dbReference type="Proteomes" id="UP000276133"/>
    </source>
</evidence>
<evidence type="ECO:0000313" key="1">
    <source>
        <dbReference type="EMBL" id="RNA40822.1"/>
    </source>
</evidence>
<gene>
    <name evidence="1" type="ORF">BpHYR1_006771</name>
</gene>
<keyword evidence="2" id="KW-1185">Reference proteome</keyword>
<organism evidence="1 2">
    <name type="scientific">Brachionus plicatilis</name>
    <name type="common">Marine rotifer</name>
    <name type="synonym">Brachionus muelleri</name>
    <dbReference type="NCBI Taxonomy" id="10195"/>
    <lineage>
        <taxon>Eukaryota</taxon>
        <taxon>Metazoa</taxon>
        <taxon>Spiralia</taxon>
        <taxon>Gnathifera</taxon>
        <taxon>Rotifera</taxon>
        <taxon>Eurotatoria</taxon>
        <taxon>Monogononta</taxon>
        <taxon>Pseudotrocha</taxon>
        <taxon>Ploima</taxon>
        <taxon>Brachionidae</taxon>
        <taxon>Brachionus</taxon>
    </lineage>
</organism>
<dbReference type="AlphaFoldDB" id="A0A3M7SYL0"/>
<comment type="caution">
    <text evidence="1">The sequence shown here is derived from an EMBL/GenBank/DDBJ whole genome shotgun (WGS) entry which is preliminary data.</text>
</comment>
<protein>
    <submittedName>
        <fullName evidence="1">Uncharacterized protein</fullName>
    </submittedName>
</protein>
<proteinExistence type="predicted"/>
<dbReference type="EMBL" id="REGN01000587">
    <property type="protein sequence ID" value="RNA40822.1"/>
    <property type="molecule type" value="Genomic_DNA"/>
</dbReference>